<dbReference type="Pfam" id="PF01699">
    <property type="entry name" value="Na_Ca_ex"/>
    <property type="match status" value="1"/>
</dbReference>
<organism evidence="7">
    <name type="scientific">marine metagenome</name>
    <dbReference type="NCBI Taxonomy" id="408172"/>
    <lineage>
        <taxon>unclassified sequences</taxon>
        <taxon>metagenomes</taxon>
        <taxon>ecological metagenomes</taxon>
    </lineage>
</organism>
<dbReference type="EMBL" id="UINC01037397">
    <property type="protein sequence ID" value="SVB32824.1"/>
    <property type="molecule type" value="Genomic_DNA"/>
</dbReference>
<feature type="transmembrane region" description="Helical" evidence="5">
    <location>
        <begin position="35"/>
        <end position="58"/>
    </location>
</feature>
<dbReference type="GO" id="GO:0005886">
    <property type="term" value="C:plasma membrane"/>
    <property type="evidence" value="ECO:0007669"/>
    <property type="project" value="TreeGrafter"/>
</dbReference>
<keyword evidence="4 5" id="KW-0472">Membrane</keyword>
<proteinExistence type="predicted"/>
<dbReference type="AlphaFoldDB" id="A0A382D458"/>
<evidence type="ECO:0000313" key="7">
    <source>
        <dbReference type="EMBL" id="SVB32824.1"/>
    </source>
</evidence>
<comment type="subcellular location">
    <subcellularLocation>
        <location evidence="1">Membrane</location>
        <topology evidence="1">Multi-pass membrane protein</topology>
    </subcellularLocation>
</comment>
<name>A0A382D458_9ZZZZ</name>
<dbReference type="GO" id="GO:0008273">
    <property type="term" value="F:calcium, potassium:sodium antiporter activity"/>
    <property type="evidence" value="ECO:0007669"/>
    <property type="project" value="TreeGrafter"/>
</dbReference>
<dbReference type="PANTHER" id="PTHR10846:SF8">
    <property type="entry name" value="INNER MEMBRANE PROTEIN YRBG"/>
    <property type="match status" value="1"/>
</dbReference>
<feature type="transmembrane region" description="Helical" evidence="5">
    <location>
        <begin position="172"/>
        <end position="191"/>
    </location>
</feature>
<feature type="non-terminal residue" evidence="7">
    <location>
        <position position="194"/>
    </location>
</feature>
<evidence type="ECO:0000256" key="5">
    <source>
        <dbReference type="SAM" id="Phobius"/>
    </source>
</evidence>
<keyword evidence="2 5" id="KW-0812">Transmembrane</keyword>
<dbReference type="PANTHER" id="PTHR10846">
    <property type="entry name" value="SODIUM/POTASSIUM/CALCIUM EXCHANGER"/>
    <property type="match status" value="1"/>
</dbReference>
<evidence type="ECO:0000256" key="2">
    <source>
        <dbReference type="ARBA" id="ARBA00022692"/>
    </source>
</evidence>
<gene>
    <name evidence="7" type="ORF">METZ01_LOCUS185678</name>
</gene>
<protein>
    <recommendedName>
        <fullName evidence="6">Sodium/calcium exchanger membrane region domain-containing protein</fullName>
    </recommendedName>
</protein>
<dbReference type="InterPro" id="IPR044880">
    <property type="entry name" value="NCX_ion-bd_dom_sf"/>
</dbReference>
<evidence type="ECO:0000256" key="3">
    <source>
        <dbReference type="ARBA" id="ARBA00022989"/>
    </source>
</evidence>
<dbReference type="InterPro" id="IPR004481">
    <property type="entry name" value="K/Na/Ca-exchanger"/>
</dbReference>
<dbReference type="Gene3D" id="1.20.1420.30">
    <property type="entry name" value="NCX, central ion-binding region"/>
    <property type="match status" value="1"/>
</dbReference>
<evidence type="ECO:0000256" key="1">
    <source>
        <dbReference type="ARBA" id="ARBA00004141"/>
    </source>
</evidence>
<evidence type="ECO:0000259" key="6">
    <source>
        <dbReference type="Pfam" id="PF01699"/>
    </source>
</evidence>
<feature type="domain" description="Sodium/calcium exchanger membrane region" evidence="6">
    <location>
        <begin position="4"/>
        <end position="144"/>
    </location>
</feature>
<sequence>MLQSTAILVVGLILLVWSAERFVSGAAVTATNLGVSKIVIGLTIVAIGTSAPEILVAISASLEAAPKLAIGNAIGSNIANIGLVLGVTAIVAPLQFSHEIVKNEVRWLIGATLLGLFCLANLFLGSLDGLLLLAGLGLILYLMFAKQRLQPQSHDVVNNELDQIPAMPTHKAVLWLIFGLLLLLLSAEVVTQEA</sequence>
<keyword evidence="3 5" id="KW-1133">Transmembrane helix</keyword>
<accession>A0A382D458</accession>
<dbReference type="GO" id="GO:0005262">
    <property type="term" value="F:calcium channel activity"/>
    <property type="evidence" value="ECO:0007669"/>
    <property type="project" value="TreeGrafter"/>
</dbReference>
<feature type="transmembrane region" description="Helical" evidence="5">
    <location>
        <begin position="70"/>
        <end position="94"/>
    </location>
</feature>
<dbReference type="InterPro" id="IPR004837">
    <property type="entry name" value="NaCa_Exmemb"/>
</dbReference>
<feature type="transmembrane region" description="Helical" evidence="5">
    <location>
        <begin position="114"/>
        <end position="144"/>
    </location>
</feature>
<dbReference type="GO" id="GO:0006874">
    <property type="term" value="P:intracellular calcium ion homeostasis"/>
    <property type="evidence" value="ECO:0007669"/>
    <property type="project" value="TreeGrafter"/>
</dbReference>
<reference evidence="7" key="1">
    <citation type="submission" date="2018-05" db="EMBL/GenBank/DDBJ databases">
        <authorList>
            <person name="Lanie J.A."/>
            <person name="Ng W.-L."/>
            <person name="Kazmierczak K.M."/>
            <person name="Andrzejewski T.M."/>
            <person name="Davidsen T.M."/>
            <person name="Wayne K.J."/>
            <person name="Tettelin H."/>
            <person name="Glass J.I."/>
            <person name="Rusch D."/>
            <person name="Podicherti R."/>
            <person name="Tsui H.-C.T."/>
            <person name="Winkler M.E."/>
        </authorList>
    </citation>
    <scope>NUCLEOTIDE SEQUENCE</scope>
</reference>
<evidence type="ECO:0000256" key="4">
    <source>
        <dbReference type="ARBA" id="ARBA00023136"/>
    </source>
</evidence>